<sequence length="264" mass="29812">MPTYTGDATYDLVLSIALGFALFVAVAAWFVPSPYGRFASPRFGVALDPRLGWFLMELPATLSFLYFYTRGPNRGALVPLVFLGMWLLHYGNRGFYFPLSMRVPKGQRSSFGLLVVGTGVLVTSMHGYLHADFISRLGPHYGPEWLHDPRFLVGFVIYYISFGATLHSDSILRNLRTREEVQSGERVYRIPRGGLFRWVTNPSYLAELTGWAGFALCTWSLAGVFIFAISAANLVPRAFATHTWYCEKFPDYPPERRALIPFIL</sequence>
<dbReference type="InterPro" id="IPR001104">
    <property type="entry name" value="3-oxo-5_a-steroid_4-DH_C"/>
</dbReference>
<dbReference type="RefSeq" id="WP_136930247.1">
    <property type="nucleotide sequence ID" value="NZ_SSMQ01000017.1"/>
</dbReference>
<feature type="transmembrane region" description="Helical" evidence="5">
    <location>
        <begin position="12"/>
        <end position="31"/>
    </location>
</feature>
<evidence type="ECO:0000313" key="7">
    <source>
        <dbReference type="EMBL" id="TKD07331.1"/>
    </source>
</evidence>
<dbReference type="GO" id="GO:0003865">
    <property type="term" value="F:3-oxo-5-alpha-steroid 4-dehydrogenase activity"/>
    <property type="evidence" value="ECO:0007669"/>
    <property type="project" value="InterPro"/>
</dbReference>
<evidence type="ECO:0000256" key="2">
    <source>
        <dbReference type="ARBA" id="ARBA00022692"/>
    </source>
</evidence>
<evidence type="ECO:0000256" key="5">
    <source>
        <dbReference type="SAM" id="Phobius"/>
    </source>
</evidence>
<dbReference type="GO" id="GO:0016020">
    <property type="term" value="C:membrane"/>
    <property type="evidence" value="ECO:0007669"/>
    <property type="project" value="UniProtKB-SubCell"/>
</dbReference>
<dbReference type="InterPro" id="IPR016636">
    <property type="entry name" value="3-oxo-5-alpha-steroid_4-DH"/>
</dbReference>
<dbReference type="OrthoDB" id="9779233at2"/>
<dbReference type="PANTHER" id="PTHR10556:SF35">
    <property type="entry name" value="3-OXO-5-ALPHA-STEROID 4-DEHYDROGENASE FAMILY PROTEIN"/>
    <property type="match status" value="1"/>
</dbReference>
<dbReference type="EMBL" id="SSMQ01000017">
    <property type="protein sequence ID" value="TKD07331.1"/>
    <property type="molecule type" value="Genomic_DNA"/>
</dbReference>
<dbReference type="PANTHER" id="PTHR10556">
    <property type="entry name" value="3-OXO-5-ALPHA-STEROID 4-DEHYDROGENASE"/>
    <property type="match status" value="1"/>
</dbReference>
<dbReference type="InterPro" id="IPR039357">
    <property type="entry name" value="SRD5A/TECR"/>
</dbReference>
<comment type="subcellular location">
    <subcellularLocation>
        <location evidence="1">Membrane</location>
        <topology evidence="1">Multi-pass membrane protein</topology>
    </subcellularLocation>
</comment>
<feature type="transmembrane region" description="Helical" evidence="5">
    <location>
        <begin position="211"/>
        <end position="235"/>
    </location>
</feature>
<evidence type="ECO:0000313" key="8">
    <source>
        <dbReference type="Proteomes" id="UP000309215"/>
    </source>
</evidence>
<keyword evidence="4 5" id="KW-0472">Membrane</keyword>
<gene>
    <name evidence="7" type="ORF">E8A74_17935</name>
</gene>
<organism evidence="7 8">
    <name type="scientific">Polyangium fumosum</name>
    <dbReference type="NCBI Taxonomy" id="889272"/>
    <lineage>
        <taxon>Bacteria</taxon>
        <taxon>Pseudomonadati</taxon>
        <taxon>Myxococcota</taxon>
        <taxon>Polyangia</taxon>
        <taxon>Polyangiales</taxon>
        <taxon>Polyangiaceae</taxon>
        <taxon>Polyangium</taxon>
    </lineage>
</organism>
<dbReference type="GO" id="GO:0008202">
    <property type="term" value="P:steroid metabolic process"/>
    <property type="evidence" value="ECO:0007669"/>
    <property type="project" value="InterPro"/>
</dbReference>
<dbReference type="PROSITE" id="PS50244">
    <property type="entry name" value="S5A_REDUCTASE"/>
    <property type="match status" value="1"/>
</dbReference>
<keyword evidence="8" id="KW-1185">Reference proteome</keyword>
<feature type="transmembrane region" description="Helical" evidence="5">
    <location>
        <begin position="150"/>
        <end position="168"/>
    </location>
</feature>
<dbReference type="PIRSF" id="PIRSF015596">
    <property type="entry name" value="5_alpha-SR2"/>
    <property type="match status" value="1"/>
</dbReference>
<proteinExistence type="predicted"/>
<keyword evidence="2 5" id="KW-0812">Transmembrane</keyword>
<evidence type="ECO:0000256" key="4">
    <source>
        <dbReference type="ARBA" id="ARBA00023136"/>
    </source>
</evidence>
<evidence type="ECO:0000259" key="6">
    <source>
        <dbReference type="Pfam" id="PF02544"/>
    </source>
</evidence>
<feature type="domain" description="3-oxo-5-alpha-steroid 4-dehydrogenase C-terminal" evidence="6">
    <location>
        <begin position="118"/>
        <end position="264"/>
    </location>
</feature>
<comment type="caution">
    <text evidence="7">The sequence shown here is derived from an EMBL/GenBank/DDBJ whole genome shotgun (WGS) entry which is preliminary data.</text>
</comment>
<dbReference type="AlphaFoldDB" id="A0A4U1JDK9"/>
<keyword evidence="3 5" id="KW-1133">Transmembrane helix</keyword>
<feature type="transmembrane region" description="Helical" evidence="5">
    <location>
        <begin position="111"/>
        <end position="129"/>
    </location>
</feature>
<reference evidence="7 8" key="1">
    <citation type="submission" date="2019-04" db="EMBL/GenBank/DDBJ databases">
        <authorList>
            <person name="Li Y."/>
            <person name="Wang J."/>
        </authorList>
    </citation>
    <scope>NUCLEOTIDE SEQUENCE [LARGE SCALE GENOMIC DNA]</scope>
    <source>
        <strain evidence="7 8">DSM 14668</strain>
    </source>
</reference>
<evidence type="ECO:0000256" key="1">
    <source>
        <dbReference type="ARBA" id="ARBA00004141"/>
    </source>
</evidence>
<evidence type="ECO:0000256" key="3">
    <source>
        <dbReference type="ARBA" id="ARBA00022989"/>
    </source>
</evidence>
<dbReference type="Proteomes" id="UP000309215">
    <property type="component" value="Unassembled WGS sequence"/>
</dbReference>
<dbReference type="Pfam" id="PF02544">
    <property type="entry name" value="Steroid_dh"/>
    <property type="match status" value="1"/>
</dbReference>
<name>A0A4U1JDK9_9BACT</name>
<protein>
    <submittedName>
        <fullName evidence="7">3-oxo-5-alpha-steroid 4-dehydrogenase</fullName>
    </submittedName>
</protein>
<dbReference type="Gene3D" id="1.20.120.1630">
    <property type="match status" value="1"/>
</dbReference>
<feature type="transmembrane region" description="Helical" evidence="5">
    <location>
        <begin position="75"/>
        <end position="91"/>
    </location>
</feature>
<accession>A0A4U1JDK9</accession>